<organism evidence="2 3">
    <name type="scientific">Haemophilus paracuniculus</name>
    <dbReference type="NCBI Taxonomy" id="734"/>
    <lineage>
        <taxon>Bacteria</taxon>
        <taxon>Pseudomonadati</taxon>
        <taxon>Pseudomonadota</taxon>
        <taxon>Gammaproteobacteria</taxon>
        <taxon>Pasteurellales</taxon>
        <taxon>Pasteurellaceae</taxon>
        <taxon>Haemophilus</taxon>
    </lineage>
</organism>
<dbReference type="AlphaFoldDB" id="A0A1T0AMK8"/>
<evidence type="ECO:0000313" key="2">
    <source>
        <dbReference type="EMBL" id="OOR96998.1"/>
    </source>
</evidence>
<reference evidence="2 3" key="1">
    <citation type="submission" date="2017-02" db="EMBL/GenBank/DDBJ databases">
        <title>Draft genome sequence of Haemophilus paracuniculus CCUG 43573 type strain.</title>
        <authorList>
            <person name="Engstrom-Jakobsson H."/>
            <person name="Salva-Serra F."/>
            <person name="Thorell K."/>
            <person name="Gonzales-Siles L."/>
            <person name="Karlsson R."/>
            <person name="Boulund F."/>
            <person name="Engstrand L."/>
            <person name="Kristiansson E."/>
            <person name="Moore E."/>
        </authorList>
    </citation>
    <scope>NUCLEOTIDE SEQUENCE [LARGE SCALE GENOMIC DNA]</scope>
    <source>
        <strain evidence="2 3">CCUG 43573</strain>
    </source>
</reference>
<feature type="non-terminal residue" evidence="2">
    <location>
        <position position="244"/>
    </location>
</feature>
<dbReference type="Proteomes" id="UP000190867">
    <property type="component" value="Unassembled WGS sequence"/>
</dbReference>
<comment type="caution">
    <text evidence="2">The sequence shown here is derived from an EMBL/GenBank/DDBJ whole genome shotgun (WGS) entry which is preliminary data.</text>
</comment>
<dbReference type="InterPro" id="IPR046461">
    <property type="entry name" value="TerL_ATPase"/>
</dbReference>
<feature type="domain" description="Terminase large subunit-like ATPase" evidence="1">
    <location>
        <begin position="71"/>
        <end position="242"/>
    </location>
</feature>
<accession>A0A1T0AMK8</accession>
<dbReference type="STRING" id="734.B0187_10115"/>
<dbReference type="PANTHER" id="PTHR41287:SF1">
    <property type="entry name" value="PROTEIN YMFN"/>
    <property type="match status" value="1"/>
</dbReference>
<dbReference type="InterPro" id="IPR005021">
    <property type="entry name" value="Terminase_largesu-like"/>
</dbReference>
<proteinExistence type="predicted"/>
<name>A0A1T0AMK8_9PAST</name>
<sequence length="244" mass="27780">MNEWHSYAQAVRSGQMIACKRIKQAVERYFSDLENPHFYFDEEVVKRFIAFSRLCPHVKGHLRGQPIILSDWQIFLFANLLGFKHKTTSLRKYRSAYVQVARKNAKSTVAAILANWFLVMEKGQQDIYTAAVSRDQARIVFDDAKQMATLSKPLKKRLTIQQHKMIYPQNNSLMRPLASKSSTIEGTNPSLAIVDEYHLHADNSVYSALELGQGARPEGLLFAITTAGSNTISACKQHYDYCCQ</sequence>
<dbReference type="Pfam" id="PF03354">
    <property type="entry name" value="TerL_ATPase"/>
    <property type="match status" value="1"/>
</dbReference>
<dbReference type="PANTHER" id="PTHR41287">
    <property type="match status" value="1"/>
</dbReference>
<dbReference type="RefSeq" id="WP_143413781.1">
    <property type="nucleotide sequence ID" value="NZ_MUYA01000028.1"/>
</dbReference>
<keyword evidence="3" id="KW-1185">Reference proteome</keyword>
<protein>
    <submittedName>
        <fullName evidence="2">Terminase</fullName>
    </submittedName>
</protein>
<evidence type="ECO:0000313" key="3">
    <source>
        <dbReference type="Proteomes" id="UP000190867"/>
    </source>
</evidence>
<dbReference type="InterPro" id="IPR027417">
    <property type="entry name" value="P-loop_NTPase"/>
</dbReference>
<dbReference type="Gene3D" id="3.40.50.300">
    <property type="entry name" value="P-loop containing nucleotide triphosphate hydrolases"/>
    <property type="match status" value="1"/>
</dbReference>
<gene>
    <name evidence="2" type="ORF">B0187_10115</name>
</gene>
<evidence type="ECO:0000259" key="1">
    <source>
        <dbReference type="Pfam" id="PF03354"/>
    </source>
</evidence>
<dbReference type="EMBL" id="MUYA01000028">
    <property type="protein sequence ID" value="OOR96998.1"/>
    <property type="molecule type" value="Genomic_DNA"/>
</dbReference>